<comment type="similarity">
    <text evidence="3">Belongs to the methyl-accepting chemotaxis (MCP) protein family.</text>
</comment>
<keyword evidence="5" id="KW-0812">Transmembrane</keyword>
<dbReference type="PATRIC" id="fig|1229493.5.peg.5458"/>
<dbReference type="PROSITE" id="PS50885">
    <property type="entry name" value="HAMP"/>
    <property type="match status" value="1"/>
</dbReference>
<evidence type="ECO:0000259" key="7">
    <source>
        <dbReference type="PROSITE" id="PS50885"/>
    </source>
</evidence>
<dbReference type="SMART" id="SM00304">
    <property type="entry name" value="HAMP"/>
    <property type="match status" value="1"/>
</dbReference>
<evidence type="ECO:0000313" key="8">
    <source>
        <dbReference type="EMBL" id="KIF47094.1"/>
    </source>
</evidence>
<name>A0A0C1YSQ6_9VIBR</name>
<dbReference type="FunFam" id="1.10.287.950:FF:000001">
    <property type="entry name" value="Methyl-accepting chemotaxis sensory transducer"/>
    <property type="match status" value="1"/>
</dbReference>
<dbReference type="Gene3D" id="1.10.287.950">
    <property type="entry name" value="Methyl-accepting chemotaxis protein"/>
    <property type="match status" value="1"/>
</dbReference>
<sequence>MRTLSVQWKITLLSGLCLLVTSLSLIGFSVYNALGNQKLLQQESSASVVEKSEQLLQTRALLNATEVSEYLNEATYRAEMLAANALFFKSNSEENFGASEDLRSALNEMIRQAVLRFDAIQAAYLVFNPDMLDSEDSNYKSADYVGSNEAGRFATYWSKANNGENVLAKTLSEKVLNQNENAEHFYCPISSGQTCIASPRLNSNDTGSFLTTSISIPLIVEGVPIGFLGIELRLDQLAKIAVNSDQSLFAGAGSVSMISLDGTLLASDDSANTIGQPFVSSNLSNDKLTDFLFGGEAAVEWNASGEWMTVFSPIQIANQTWGVIFEMPRSAVLADADTLDTLITTNMEEGIVIEVSVGVVLVLIGLATTALLAKNIVRPIREVVLRLEDIATGEGDLTQRLDVKSQDEIGQLSNAFNQFLARLQSTIKQVVDTSRQMADKTEHAKLVVAATRSSSDAQFKEVDLVATAAEEMTQTAALVVQNAEVAVNAASAASKSAEKGQQVIQASEQQMQALLATMMKAVPVVEELANNNASITEILTVIEGISEQTNLLALNAAIEAARAGEQGRGFAVVADEVRNLASRTQSSVGEIRDVIASVQTGTQAVVGAITEGNQKAQSSAEQVNMAVAELQSIFESIAAINDMNSQIVRAAEEQQSVSNEVNQSVANIRDLSSEILNQAQSSESAGLEMESLSDQQQALMAQFKV</sequence>
<protein>
    <submittedName>
        <fullName evidence="8">Chemotaxis protein</fullName>
    </submittedName>
</protein>
<feature type="domain" description="HAMP" evidence="7">
    <location>
        <begin position="374"/>
        <end position="428"/>
    </location>
</feature>
<evidence type="ECO:0000256" key="4">
    <source>
        <dbReference type="PROSITE-ProRule" id="PRU00284"/>
    </source>
</evidence>
<dbReference type="PANTHER" id="PTHR32089:SF55">
    <property type="entry name" value="METHYL ACCEPTING SENSORY TRANSDUCER WITH CACHE_2 SMALL MOLECULE BINDING DOMAIN"/>
    <property type="match status" value="1"/>
</dbReference>
<comment type="caution">
    <text evidence="8">The sequence shown here is derived from an EMBL/GenBank/DDBJ whole genome shotgun (WGS) entry which is preliminary data.</text>
</comment>
<feature type="transmembrane region" description="Helical" evidence="5">
    <location>
        <begin position="351"/>
        <end position="373"/>
    </location>
</feature>
<dbReference type="GO" id="GO:0016020">
    <property type="term" value="C:membrane"/>
    <property type="evidence" value="ECO:0007669"/>
    <property type="project" value="UniProtKB-SubCell"/>
</dbReference>
<gene>
    <name evidence="8" type="ORF">H735_28205</name>
</gene>
<feature type="transmembrane region" description="Helical" evidence="5">
    <location>
        <begin position="12"/>
        <end position="34"/>
    </location>
</feature>
<dbReference type="PANTHER" id="PTHR32089">
    <property type="entry name" value="METHYL-ACCEPTING CHEMOTAXIS PROTEIN MCPB"/>
    <property type="match status" value="1"/>
</dbReference>
<dbReference type="EMBL" id="JPRD01000069">
    <property type="protein sequence ID" value="KIF47094.1"/>
    <property type="molecule type" value="Genomic_DNA"/>
</dbReference>
<reference evidence="8 9" key="1">
    <citation type="submission" date="2014-07" db="EMBL/GenBank/DDBJ databases">
        <title>Unique and conserved regions in Vibrio harveyi and related species in comparison with the shrimp pathogen Vibrio harveyi CAIM 1792.</title>
        <authorList>
            <person name="Espinoza-Valles I."/>
            <person name="Vora G."/>
            <person name="Leekitcharoenphon P."/>
            <person name="Ussery D."/>
            <person name="Hoj L."/>
            <person name="Gomez-Gil B."/>
        </authorList>
    </citation>
    <scope>NUCLEOTIDE SEQUENCE [LARGE SCALE GENOMIC DNA]</scope>
    <source>
        <strain evidence="9">CAIM 1854 / LMG 25443</strain>
    </source>
</reference>
<dbReference type="GO" id="GO:0007165">
    <property type="term" value="P:signal transduction"/>
    <property type="evidence" value="ECO:0007669"/>
    <property type="project" value="UniProtKB-KW"/>
</dbReference>
<dbReference type="Gene3D" id="3.30.450.20">
    <property type="entry name" value="PAS domain"/>
    <property type="match status" value="1"/>
</dbReference>
<dbReference type="AlphaFoldDB" id="A0A0C1YSQ6"/>
<dbReference type="InterPro" id="IPR004089">
    <property type="entry name" value="MCPsignal_dom"/>
</dbReference>
<evidence type="ECO:0000256" key="1">
    <source>
        <dbReference type="ARBA" id="ARBA00004370"/>
    </source>
</evidence>
<dbReference type="CDD" id="cd06225">
    <property type="entry name" value="HAMP"/>
    <property type="match status" value="1"/>
</dbReference>
<proteinExistence type="inferred from homology"/>
<dbReference type="SMART" id="SM00283">
    <property type="entry name" value="MA"/>
    <property type="match status" value="1"/>
</dbReference>
<comment type="subcellular location">
    <subcellularLocation>
        <location evidence="1">Membrane</location>
    </subcellularLocation>
</comment>
<evidence type="ECO:0000256" key="2">
    <source>
        <dbReference type="ARBA" id="ARBA00023224"/>
    </source>
</evidence>
<evidence type="ECO:0000313" key="9">
    <source>
        <dbReference type="Proteomes" id="UP000031586"/>
    </source>
</evidence>
<keyword evidence="2 4" id="KW-0807">Transducer</keyword>
<dbReference type="CDD" id="cd11386">
    <property type="entry name" value="MCP_signal"/>
    <property type="match status" value="1"/>
</dbReference>
<evidence type="ECO:0000259" key="6">
    <source>
        <dbReference type="PROSITE" id="PS50111"/>
    </source>
</evidence>
<feature type="domain" description="Methyl-accepting transducer" evidence="6">
    <location>
        <begin position="433"/>
        <end position="669"/>
    </location>
</feature>
<dbReference type="Pfam" id="PF00015">
    <property type="entry name" value="MCPsignal"/>
    <property type="match status" value="1"/>
</dbReference>
<dbReference type="GO" id="GO:0006935">
    <property type="term" value="P:chemotaxis"/>
    <property type="evidence" value="ECO:0007669"/>
    <property type="project" value="UniProtKB-ARBA"/>
</dbReference>
<dbReference type="Pfam" id="PF00672">
    <property type="entry name" value="HAMP"/>
    <property type="match status" value="1"/>
</dbReference>
<dbReference type="SUPFAM" id="SSF58104">
    <property type="entry name" value="Methyl-accepting chemotaxis protein (MCP) signaling domain"/>
    <property type="match status" value="1"/>
</dbReference>
<organism evidence="8 9">
    <name type="scientific">Vibrio owensii CAIM 1854 = LMG 25443</name>
    <dbReference type="NCBI Taxonomy" id="1229493"/>
    <lineage>
        <taxon>Bacteria</taxon>
        <taxon>Pseudomonadati</taxon>
        <taxon>Pseudomonadota</taxon>
        <taxon>Gammaproteobacteria</taxon>
        <taxon>Vibrionales</taxon>
        <taxon>Vibrionaceae</taxon>
        <taxon>Vibrio</taxon>
    </lineage>
</organism>
<evidence type="ECO:0000256" key="5">
    <source>
        <dbReference type="SAM" id="Phobius"/>
    </source>
</evidence>
<dbReference type="Proteomes" id="UP000031586">
    <property type="component" value="Unassembled WGS sequence"/>
</dbReference>
<dbReference type="PROSITE" id="PS50111">
    <property type="entry name" value="CHEMOTAXIS_TRANSDUC_2"/>
    <property type="match status" value="1"/>
</dbReference>
<evidence type="ECO:0000256" key="3">
    <source>
        <dbReference type="ARBA" id="ARBA00029447"/>
    </source>
</evidence>
<dbReference type="RefSeq" id="WP_020195018.1">
    <property type="nucleotide sequence ID" value="NZ_BAOH01000011.1"/>
</dbReference>
<keyword evidence="5" id="KW-1133">Transmembrane helix</keyword>
<accession>A0A0C1YSQ6</accession>
<keyword evidence="5" id="KW-0472">Membrane</keyword>
<dbReference type="CDD" id="cd12913">
    <property type="entry name" value="PDC1_MCP_like"/>
    <property type="match status" value="1"/>
</dbReference>
<dbReference type="InterPro" id="IPR003660">
    <property type="entry name" value="HAMP_dom"/>
</dbReference>